<keyword evidence="6" id="KW-0067">ATP-binding</keyword>
<feature type="domain" description="ABC transporter" evidence="11">
    <location>
        <begin position="574"/>
        <end position="795"/>
    </location>
</feature>
<dbReference type="InterPro" id="IPR003439">
    <property type="entry name" value="ABC_transporter-like_ATP-bd"/>
</dbReference>
<feature type="domain" description="ABC transporter" evidence="11">
    <location>
        <begin position="1168"/>
        <end position="1426"/>
    </location>
</feature>
<accession>A0A2S7YBS9</accession>
<dbReference type="GO" id="GO:0005524">
    <property type="term" value="F:ATP binding"/>
    <property type="evidence" value="ECO:0007669"/>
    <property type="project" value="UniProtKB-KW"/>
</dbReference>
<keyword evidence="8 10" id="KW-0472">Membrane</keyword>
<feature type="transmembrane region" description="Helical" evidence="10">
    <location>
        <begin position="960"/>
        <end position="982"/>
    </location>
</feature>
<reference evidence="13 14" key="1">
    <citation type="submission" date="2016-07" db="EMBL/GenBank/DDBJ databases">
        <title>Comparative genomics of the entomopathogenic fungus Beauveria bassiana.</title>
        <authorList>
            <person name="Valero Jimenez C.A."/>
            <person name="Zwaan B.J."/>
            <person name="Van Kan J.A."/>
            <person name="Takken W."/>
            <person name="Debets A.J."/>
            <person name="Schoustra S.E."/>
            <person name="Koenraadt C.J."/>
        </authorList>
    </citation>
    <scope>NUCLEOTIDE SEQUENCE [LARGE SCALE GENOMIC DNA]</scope>
    <source>
        <strain evidence="13 14">ARSEF 8028</strain>
    </source>
</reference>
<dbReference type="CDD" id="cd18604">
    <property type="entry name" value="ABC_6TM_VMR1_D2_like"/>
    <property type="match status" value="1"/>
</dbReference>
<feature type="transmembrane region" description="Helical" evidence="10">
    <location>
        <begin position="16"/>
        <end position="35"/>
    </location>
</feature>
<evidence type="ECO:0000256" key="9">
    <source>
        <dbReference type="ARBA" id="ARBA00023180"/>
    </source>
</evidence>
<keyword evidence="9" id="KW-0325">Glycoprotein</keyword>
<dbReference type="SUPFAM" id="SSF90123">
    <property type="entry name" value="ABC transporter transmembrane region"/>
    <property type="match status" value="2"/>
</dbReference>
<dbReference type="PROSITE" id="PS00211">
    <property type="entry name" value="ABC_TRANSPORTER_1"/>
    <property type="match status" value="2"/>
</dbReference>
<dbReference type="GO" id="GO:0140359">
    <property type="term" value="F:ABC-type transporter activity"/>
    <property type="evidence" value="ECO:0007669"/>
    <property type="project" value="InterPro"/>
</dbReference>
<comment type="subcellular location">
    <subcellularLocation>
        <location evidence="1">Membrane</location>
        <topology evidence="1">Multi-pass membrane protein</topology>
    </subcellularLocation>
</comment>
<dbReference type="GO" id="GO:0016020">
    <property type="term" value="C:membrane"/>
    <property type="evidence" value="ECO:0007669"/>
    <property type="project" value="UniProtKB-SubCell"/>
</dbReference>
<organism evidence="13 14">
    <name type="scientific">Beauveria bassiana</name>
    <name type="common">White muscardine disease fungus</name>
    <name type="synonym">Tritirachium shiotae</name>
    <dbReference type="NCBI Taxonomy" id="176275"/>
    <lineage>
        <taxon>Eukaryota</taxon>
        <taxon>Fungi</taxon>
        <taxon>Dikarya</taxon>
        <taxon>Ascomycota</taxon>
        <taxon>Pezizomycotina</taxon>
        <taxon>Sordariomycetes</taxon>
        <taxon>Hypocreomycetidae</taxon>
        <taxon>Hypocreales</taxon>
        <taxon>Cordycipitaceae</taxon>
        <taxon>Beauveria</taxon>
    </lineage>
</organism>
<dbReference type="OrthoDB" id="6500128at2759"/>
<dbReference type="SUPFAM" id="SSF52540">
    <property type="entry name" value="P-loop containing nucleoside triphosphate hydrolases"/>
    <property type="match status" value="2"/>
</dbReference>
<dbReference type="Pfam" id="PF00005">
    <property type="entry name" value="ABC_tran"/>
    <property type="match status" value="2"/>
</dbReference>
<dbReference type="SMART" id="SM00382">
    <property type="entry name" value="AAA"/>
    <property type="match status" value="2"/>
</dbReference>
<feature type="transmembrane region" description="Helical" evidence="10">
    <location>
        <begin position="526"/>
        <end position="544"/>
    </location>
</feature>
<evidence type="ECO:0000256" key="10">
    <source>
        <dbReference type="SAM" id="Phobius"/>
    </source>
</evidence>
<dbReference type="PANTHER" id="PTHR24223">
    <property type="entry name" value="ATP-BINDING CASSETTE SUB-FAMILY C"/>
    <property type="match status" value="1"/>
</dbReference>
<evidence type="ECO:0000256" key="6">
    <source>
        <dbReference type="ARBA" id="ARBA00022840"/>
    </source>
</evidence>
<keyword evidence="3 10" id="KW-0812">Transmembrane</keyword>
<protein>
    <recommendedName>
        <fullName evidence="15">ABC transporter</fullName>
    </recommendedName>
</protein>
<dbReference type="Gene3D" id="3.40.50.300">
    <property type="entry name" value="P-loop containing nucleotide triphosphate hydrolases"/>
    <property type="match status" value="2"/>
</dbReference>
<feature type="transmembrane region" description="Helical" evidence="10">
    <location>
        <begin position="112"/>
        <end position="135"/>
    </location>
</feature>
<evidence type="ECO:0000256" key="1">
    <source>
        <dbReference type="ARBA" id="ARBA00004141"/>
    </source>
</evidence>
<evidence type="ECO:0000256" key="3">
    <source>
        <dbReference type="ARBA" id="ARBA00022692"/>
    </source>
</evidence>
<dbReference type="InterPro" id="IPR050173">
    <property type="entry name" value="ABC_transporter_C-like"/>
</dbReference>
<evidence type="ECO:0000256" key="4">
    <source>
        <dbReference type="ARBA" id="ARBA00022737"/>
    </source>
</evidence>
<evidence type="ECO:0000256" key="2">
    <source>
        <dbReference type="ARBA" id="ARBA00022448"/>
    </source>
</evidence>
<dbReference type="Pfam" id="PF00664">
    <property type="entry name" value="ABC_membrane"/>
    <property type="match status" value="2"/>
</dbReference>
<dbReference type="CDD" id="cd03250">
    <property type="entry name" value="ABCC_MRP_domain1"/>
    <property type="match status" value="1"/>
</dbReference>
<feature type="transmembrane region" description="Helical" evidence="10">
    <location>
        <begin position="1075"/>
        <end position="1093"/>
    </location>
</feature>
<dbReference type="InterPro" id="IPR003593">
    <property type="entry name" value="AAA+_ATPase"/>
</dbReference>
<evidence type="ECO:0000259" key="11">
    <source>
        <dbReference type="PROSITE" id="PS50893"/>
    </source>
</evidence>
<evidence type="ECO:0000256" key="5">
    <source>
        <dbReference type="ARBA" id="ARBA00022741"/>
    </source>
</evidence>
<dbReference type="InterPro" id="IPR027417">
    <property type="entry name" value="P-loop_NTPase"/>
</dbReference>
<evidence type="ECO:0000313" key="14">
    <source>
        <dbReference type="Proteomes" id="UP000237441"/>
    </source>
</evidence>
<proteinExistence type="predicted"/>
<dbReference type="Proteomes" id="UP000237441">
    <property type="component" value="Unassembled WGS sequence"/>
</dbReference>
<dbReference type="CDD" id="cd18596">
    <property type="entry name" value="ABC_6TM_VMR1_D1_like"/>
    <property type="match status" value="1"/>
</dbReference>
<dbReference type="PANTHER" id="PTHR24223:SF356">
    <property type="entry name" value="ATP-BINDING CASSETTE TRANSPORTER ABC4"/>
    <property type="match status" value="1"/>
</dbReference>
<dbReference type="CDD" id="cd03244">
    <property type="entry name" value="ABCC_MRP_domain2"/>
    <property type="match status" value="1"/>
</dbReference>
<evidence type="ECO:0000313" key="13">
    <source>
        <dbReference type="EMBL" id="PQK13302.1"/>
    </source>
</evidence>
<keyword evidence="4" id="KW-0677">Repeat</keyword>
<evidence type="ECO:0008006" key="15">
    <source>
        <dbReference type="Google" id="ProtNLM"/>
    </source>
</evidence>
<dbReference type="Gene3D" id="1.20.1560.10">
    <property type="entry name" value="ABC transporter type 1, transmembrane domain"/>
    <property type="match status" value="2"/>
</dbReference>
<name>A0A2S7YBS9_BEABA</name>
<feature type="transmembrane region" description="Helical" evidence="10">
    <location>
        <begin position="287"/>
        <end position="306"/>
    </location>
</feature>
<dbReference type="GO" id="GO:0016887">
    <property type="term" value="F:ATP hydrolysis activity"/>
    <property type="evidence" value="ECO:0007669"/>
    <property type="project" value="InterPro"/>
</dbReference>
<feature type="transmembrane region" description="Helical" evidence="10">
    <location>
        <begin position="988"/>
        <end position="1006"/>
    </location>
</feature>
<evidence type="ECO:0000256" key="8">
    <source>
        <dbReference type="ARBA" id="ARBA00023136"/>
    </source>
</evidence>
<comment type="caution">
    <text evidence="13">The sequence shown here is derived from an EMBL/GenBank/DDBJ whole genome shotgun (WGS) entry which is preliminary data.</text>
</comment>
<feature type="transmembrane region" description="Helical" evidence="10">
    <location>
        <begin position="55"/>
        <end position="74"/>
    </location>
</feature>
<dbReference type="FunFam" id="3.40.50.300:FF:001172">
    <property type="entry name" value="Cystic fibrosis transmembrane conductance regulator"/>
    <property type="match status" value="1"/>
</dbReference>
<feature type="domain" description="ABC transmembrane type-1" evidence="12">
    <location>
        <begin position="852"/>
        <end position="1130"/>
    </location>
</feature>
<evidence type="ECO:0000259" key="12">
    <source>
        <dbReference type="PROSITE" id="PS50929"/>
    </source>
</evidence>
<feature type="domain" description="ABC transmembrane type-1" evidence="12">
    <location>
        <begin position="252"/>
        <end position="546"/>
    </location>
</feature>
<feature type="transmembrane region" description="Helical" evidence="10">
    <location>
        <begin position="243"/>
        <end position="267"/>
    </location>
</feature>
<feature type="transmembrane region" description="Helical" evidence="10">
    <location>
        <begin position="840"/>
        <end position="865"/>
    </location>
</feature>
<evidence type="ECO:0000256" key="7">
    <source>
        <dbReference type="ARBA" id="ARBA00022989"/>
    </source>
</evidence>
<dbReference type="InterPro" id="IPR036640">
    <property type="entry name" value="ABC1_TM_sf"/>
</dbReference>
<dbReference type="PROSITE" id="PS50929">
    <property type="entry name" value="ABC_TM1F"/>
    <property type="match status" value="2"/>
</dbReference>
<sequence length="1435" mass="157145">MHSVWLTVLTAFYRRGLPQIAMASLSVIVLACQLLRQQHHAPGRPLLHKPVATAVFEPIGQFLNVTTLCLFIAARETHHQATNALLLGYVCLLQLVRTIGPKRHRQALRGHIDAMLVGTFAFILVMEGLPLALIGSGYSVTPPTMRAAASLLCSVCVAVVAPHEWLAPVDASLGDLPEPTFEETCSWIDYLFTYARASSLVRGADGEITLDRLDKLPSAYNPELWRRRFSETRKTHSTMTRALVSLLWAQLLLCTTLGVLFAAAQLVSPMGLYCLLDYMQHPDEAIFQPWLWLLVICGGRITQTAFQQAYSSHSRKLAAQVNAMLTAEVFHSALASRELHGNFLSSGETADGQELQSTASGILENLISSDIQSITGLQDVLFCVTAIPAAATAAFGLYQLVGWPCLVGIALALSGSPFETWLMSYVEHHEEQLKTAQDLRISLVSEYLRSIKIIKYFGWEESAAKNIAQARTTEQKHIHAIDIFSIGLSLIANFFPILSLVSILALHVGIRKLPLTASTAYTTIQLLQIVSNCLVFLALVRVEFSRAMVSLRRFDRFFRSLTPLDTYTEGDVEIRDGTFQRAKGTEFHLRDININFFQNGLNVVTGTSGSGKTSLLLALLGETHKKSGSVVRQKDAAYSSQTPWLQAGTIQENILFYNAYDEKRYRKVVNACCLAVDFEEMEHGDQTVIGSGTVALSGGQQARVALARALYSSASLLLLDDIFSALDTRTSLELWNGVFCSDLLQKRTVILVTQNAWIADEANVVIVMGNGRVQSVSRREGHVRKAKPIQKIAVSGELPAEPRTHVPANENAHNEESEAVVADQERPVTGSVSSIIVFTYLMYFGGSLIATLTVATCFLHTGAGIYTNYWLSRWVGRADGSESSILYYLMVYIGLSYLTEAIDGIRMMAFSRGIMVAAGRLHVDVINAVMAAPLSWFTEQAISETLNSLSRDISCLDQSIYNSIVSVISNIIQSILMIGTIASKLPVFPLPAIALLIIGCFIARMYEGASHHLTDMVSSSRSPILSNFSEGLTGSIVIRAASSSPLIFHAKMNRLLCASSRAQHALSNASQWQKFRMSVLATAINILAASLALSQRGALSAGLAGFCLSQATQLSDKVLATIFSFNSLSLDMQIFQRVRGYTKLAREEDCTTDSSKRLPASWPRTGSVELQNVAVRYTPTGQDILKNISLKIEPGERIAIVGRTGSGKSTLILSLLGFTHIESGKIFYDGVDLKSIPRRRLRQSISTIPQEPQLFQGTIASNLDPSGTIPESELQNALRICQSLLQSTDQLEKSKIACADSSVNGAFTERLSLSSMVKSKGENFSHGQRQVLSLCRVLIRHSKLVLLDEATSSMDAGTDAGVQQALRQELLRAGGEKRALVTVAHRLQTIMDYDRVVVMGSGTILEVGSPKHLLAKKGVFYDMVKHSEEKHTLSD</sequence>
<gene>
    <name evidence="13" type="ORF">BB8028_0004g02330</name>
</gene>
<keyword evidence="7 10" id="KW-1133">Transmembrane helix</keyword>
<dbReference type="EMBL" id="JRHA01000004">
    <property type="protein sequence ID" value="PQK13302.1"/>
    <property type="molecule type" value="Genomic_DNA"/>
</dbReference>
<dbReference type="InterPro" id="IPR017871">
    <property type="entry name" value="ABC_transporter-like_CS"/>
</dbReference>
<feature type="transmembrane region" description="Helical" evidence="10">
    <location>
        <begin position="80"/>
        <end position="100"/>
    </location>
</feature>
<dbReference type="InterPro" id="IPR011527">
    <property type="entry name" value="ABC1_TM_dom"/>
</dbReference>
<dbReference type="PROSITE" id="PS50893">
    <property type="entry name" value="ABC_TRANSPORTER_2"/>
    <property type="match status" value="2"/>
</dbReference>
<keyword evidence="5" id="KW-0547">Nucleotide-binding</keyword>
<feature type="transmembrane region" description="Helical" evidence="10">
    <location>
        <begin position="885"/>
        <end position="905"/>
    </location>
</feature>
<keyword evidence="2" id="KW-0813">Transport</keyword>
<feature type="transmembrane region" description="Helical" evidence="10">
    <location>
        <begin position="483"/>
        <end position="506"/>
    </location>
</feature>